<dbReference type="Gene3D" id="1.10.3860.10">
    <property type="entry name" value="Sodium:dicarboxylate symporter"/>
    <property type="match status" value="1"/>
</dbReference>
<keyword evidence="3" id="KW-1003">Cell membrane</keyword>
<dbReference type="CDD" id="cd00342">
    <property type="entry name" value="gram_neg_porins"/>
    <property type="match status" value="1"/>
</dbReference>
<sequence>MNNEQVEVLDGLSAGQRATGKAPWYKVLYIQVLLAVGIGIVLGVFSPSLATAMKPLGDGFIKLIRMVIAFVVFFTVVNGIAGMKDMRRVGRVGGKALIYFEVVTTIALVLGLVIANWLKPGAGFNVDPGSLNAHAVMEYAGKAHDQSVVSFLLQMIPETLIGAFSTGNILQVIVVALLFGAALSAMGAHGEPVLVVFDGVSQATFRVVNIVMKLAPIGAFGAMAFTVGKFGIGSLGPLLKLIGTFYLTCAFFVFVILGVIARMAGFRIIPFLKYIREELLIVLGTSSSDAVLPSLMKKMERLGCSRPLVGLVVPTGYVFNSDGTCIYMTMATLFIAQATNIDLTLTQELTIIAVALLTSKGASGVQGASFIALVGTLSVIPTVPVAGMALILGIDRFMSEARALLTVIGNAVATVVVARWEKELSAEQLKGQPEPGQSGRRLRSARSRQRGSGDGHLSPTMHRTSRRKRTRASGLCALRIHNKREEKMLKASHSLKSQLAIALLTCLCASATAHASGGVQLYGLLDTYVGSIKPSGAAKSSWQLDSGGETTPFWGMSGEENLGGGLSTVFALESYYAVDTGASGRTPTDAFFARSAYVGLSSDKFGELRLGRNSSPLFYLTGQFDPFSGSTRFSPLTNQNWTPNFGRLIHGDTGWSNAARYISPSMAGFSVQFMYGLGEAANNNGTNNLGGFIRYQGGPLDVAVGGNHTKVGTSITAFEPSQKVLFAGASYDFKVLKLFGTFNMTKNEQSEVRTYTYQAGASAPLGPGRLNASYVWTKNDRRFQGDFNRATAGIGYSYNFSKRTDVYANYLYDKLTTAATGNTFGVGLRHKF</sequence>
<dbReference type="GO" id="GO:0070778">
    <property type="term" value="P:L-aspartate transmembrane transport"/>
    <property type="evidence" value="ECO:0007669"/>
    <property type="project" value="TreeGrafter"/>
</dbReference>
<feature type="transmembrane region" description="Helical" evidence="11">
    <location>
        <begin position="96"/>
        <end position="118"/>
    </location>
</feature>
<evidence type="ECO:0000256" key="4">
    <source>
        <dbReference type="ARBA" id="ARBA00022519"/>
    </source>
</evidence>
<accession>A0A1U9UZN8</accession>
<feature type="transmembrane region" description="Helical" evidence="11">
    <location>
        <begin position="210"/>
        <end position="232"/>
    </location>
</feature>
<keyword evidence="4" id="KW-0997">Cell inner membrane</keyword>
<organism evidence="13 14">
    <name type="scientific">Cupriavidus necator</name>
    <name type="common">Alcaligenes eutrophus</name>
    <name type="synonym">Ralstonia eutropha</name>
    <dbReference type="NCBI Taxonomy" id="106590"/>
    <lineage>
        <taxon>Bacteria</taxon>
        <taxon>Pseudomonadati</taxon>
        <taxon>Pseudomonadota</taxon>
        <taxon>Betaproteobacteria</taxon>
        <taxon>Burkholderiales</taxon>
        <taxon>Burkholderiaceae</taxon>
        <taxon>Cupriavidus</taxon>
    </lineage>
</organism>
<dbReference type="InterPro" id="IPR036458">
    <property type="entry name" value="Na:dicarbo_symporter_sf"/>
</dbReference>
<evidence type="ECO:0000256" key="1">
    <source>
        <dbReference type="ARBA" id="ARBA00004651"/>
    </source>
</evidence>
<feature type="compositionally biased region" description="Basic residues" evidence="10">
    <location>
        <begin position="440"/>
        <end position="449"/>
    </location>
</feature>
<dbReference type="InterPro" id="IPR001991">
    <property type="entry name" value="Na-dicarboxylate_symporter"/>
</dbReference>
<evidence type="ECO:0000256" key="2">
    <source>
        <dbReference type="ARBA" id="ARBA00022448"/>
    </source>
</evidence>
<comment type="subcellular location">
    <subcellularLocation>
        <location evidence="1">Cell membrane</location>
        <topology evidence="1">Multi-pass membrane protein</topology>
    </subcellularLocation>
</comment>
<dbReference type="GO" id="GO:0015288">
    <property type="term" value="F:porin activity"/>
    <property type="evidence" value="ECO:0007669"/>
    <property type="project" value="InterPro"/>
</dbReference>
<dbReference type="FunFam" id="1.10.3860.10:FF:000001">
    <property type="entry name" value="C4-dicarboxylate transport protein"/>
    <property type="match status" value="1"/>
</dbReference>
<keyword evidence="7 11" id="KW-1133">Transmembrane helix</keyword>
<evidence type="ECO:0000256" key="10">
    <source>
        <dbReference type="SAM" id="MobiDB-lite"/>
    </source>
</evidence>
<dbReference type="KEGG" id="cuh:BJN34_30245"/>
<gene>
    <name evidence="13" type="ORF">BJN34_30245</name>
</gene>
<dbReference type="GO" id="GO:0005886">
    <property type="term" value="C:plasma membrane"/>
    <property type="evidence" value="ECO:0007669"/>
    <property type="project" value="UniProtKB-SubCell"/>
</dbReference>
<dbReference type="GO" id="GO:0015366">
    <property type="term" value="F:malate:proton symporter activity"/>
    <property type="evidence" value="ECO:0007669"/>
    <property type="project" value="TreeGrafter"/>
</dbReference>
<evidence type="ECO:0000256" key="9">
    <source>
        <dbReference type="ARBA" id="ARBA00053346"/>
    </source>
</evidence>
<proteinExistence type="predicted"/>
<dbReference type="PANTHER" id="PTHR42865:SF1">
    <property type="entry name" value="AEROBIC C4-DICARBOXYLATE TRANSPORT PROTEIN"/>
    <property type="match status" value="1"/>
</dbReference>
<dbReference type="GO" id="GO:0015138">
    <property type="term" value="F:fumarate transmembrane transporter activity"/>
    <property type="evidence" value="ECO:0007669"/>
    <property type="project" value="TreeGrafter"/>
</dbReference>
<evidence type="ECO:0000256" key="7">
    <source>
        <dbReference type="ARBA" id="ARBA00022989"/>
    </source>
</evidence>
<dbReference type="NCBIfam" id="NF002461">
    <property type="entry name" value="PRK01663.1"/>
    <property type="match status" value="1"/>
</dbReference>
<protein>
    <recommendedName>
        <fullName evidence="12">Porin domain-containing protein</fullName>
    </recommendedName>
</protein>
<keyword evidence="8 11" id="KW-0472">Membrane</keyword>
<keyword evidence="2" id="KW-0813">Transport</keyword>
<feature type="transmembrane region" description="Helical" evidence="11">
    <location>
        <begin position="27"/>
        <end position="51"/>
    </location>
</feature>
<dbReference type="SUPFAM" id="SSF118215">
    <property type="entry name" value="Proton glutamate symport protein"/>
    <property type="match status" value="1"/>
</dbReference>
<evidence type="ECO:0000256" key="11">
    <source>
        <dbReference type="SAM" id="Phobius"/>
    </source>
</evidence>
<dbReference type="PANTHER" id="PTHR42865">
    <property type="entry name" value="PROTON/GLUTAMATE-ASPARTATE SYMPORTER"/>
    <property type="match status" value="1"/>
</dbReference>
<evidence type="ECO:0000313" key="13">
    <source>
        <dbReference type="EMBL" id="AQV98152.1"/>
    </source>
</evidence>
<feature type="transmembrane region" description="Helical" evidence="11">
    <location>
        <begin position="169"/>
        <end position="189"/>
    </location>
</feature>
<comment type="function">
    <text evidence="9">Responsible for the transport of dicarboxylates such as succinate, fumarate, and malate from the periplasm across the membrane.</text>
</comment>
<feature type="region of interest" description="Disordered" evidence="10">
    <location>
        <begin position="427"/>
        <end position="471"/>
    </location>
</feature>
<dbReference type="PRINTS" id="PR00173">
    <property type="entry name" value="EDTRNSPORT"/>
</dbReference>
<dbReference type="EMBL" id="CP017758">
    <property type="protein sequence ID" value="AQV98152.1"/>
    <property type="molecule type" value="Genomic_DNA"/>
</dbReference>
<evidence type="ECO:0000259" key="12">
    <source>
        <dbReference type="Pfam" id="PF13609"/>
    </source>
</evidence>
<dbReference type="Pfam" id="PF13609">
    <property type="entry name" value="Porin_4"/>
    <property type="match status" value="1"/>
</dbReference>
<dbReference type="InterPro" id="IPR023614">
    <property type="entry name" value="Porin_dom_sf"/>
</dbReference>
<name>A0A1U9UZN8_CUPNE</name>
<keyword evidence="5 11" id="KW-0812">Transmembrane</keyword>
<dbReference type="GO" id="GO:0015141">
    <property type="term" value="F:succinate transmembrane transporter activity"/>
    <property type="evidence" value="ECO:0007669"/>
    <property type="project" value="TreeGrafter"/>
</dbReference>
<evidence type="ECO:0000256" key="3">
    <source>
        <dbReference type="ARBA" id="ARBA00022475"/>
    </source>
</evidence>
<keyword evidence="6" id="KW-0769">Symport</keyword>
<feature type="transmembrane region" description="Helical" evidence="11">
    <location>
        <begin position="368"/>
        <end position="391"/>
    </location>
</feature>
<reference evidence="14" key="1">
    <citation type="submission" date="2017-02" db="EMBL/GenBank/DDBJ databases">
        <title>Complete genome sequence of Cupriavidus necator strain NH9, a 3-chlorobenzoate degrader.</title>
        <authorList>
            <person name="Moriuchi R."/>
            <person name="Dohra H."/>
            <person name="Ogawa N."/>
        </authorList>
    </citation>
    <scope>NUCLEOTIDE SEQUENCE [LARGE SCALE GENOMIC DNA]</scope>
    <source>
        <strain evidence="14">NH9</strain>
    </source>
</reference>
<evidence type="ECO:0000256" key="5">
    <source>
        <dbReference type="ARBA" id="ARBA00022692"/>
    </source>
</evidence>
<evidence type="ECO:0000256" key="6">
    <source>
        <dbReference type="ARBA" id="ARBA00022847"/>
    </source>
</evidence>
<dbReference type="InterPro" id="IPR033900">
    <property type="entry name" value="Gram_neg_porin_domain"/>
</dbReference>
<evidence type="ECO:0000256" key="8">
    <source>
        <dbReference type="ARBA" id="ARBA00023136"/>
    </source>
</evidence>
<dbReference type="Proteomes" id="UP000189627">
    <property type="component" value="Chromosome 2"/>
</dbReference>
<feature type="domain" description="Porin" evidence="12">
    <location>
        <begin position="505"/>
        <end position="814"/>
    </location>
</feature>
<evidence type="ECO:0000313" key="14">
    <source>
        <dbReference type="Proteomes" id="UP000189627"/>
    </source>
</evidence>
<dbReference type="Pfam" id="PF00375">
    <property type="entry name" value="SDF"/>
    <property type="match status" value="1"/>
</dbReference>
<dbReference type="Gene3D" id="2.40.160.10">
    <property type="entry name" value="Porin"/>
    <property type="match status" value="1"/>
</dbReference>
<dbReference type="AlphaFoldDB" id="A0A1U9UZN8"/>
<feature type="transmembrane region" description="Helical" evidence="11">
    <location>
        <begin position="63"/>
        <end position="84"/>
    </location>
</feature>
<dbReference type="SUPFAM" id="SSF56935">
    <property type="entry name" value="Porins"/>
    <property type="match status" value="1"/>
</dbReference>
<feature type="transmembrane region" description="Helical" evidence="11">
    <location>
        <begin position="238"/>
        <end position="259"/>
    </location>
</feature>